<dbReference type="Gene3D" id="1.20.272.10">
    <property type="match status" value="1"/>
</dbReference>
<dbReference type="GO" id="GO:0017116">
    <property type="term" value="F:single-stranded DNA helicase activity"/>
    <property type="evidence" value="ECO:0007669"/>
    <property type="project" value="TreeGrafter"/>
</dbReference>
<dbReference type="GO" id="GO:0006261">
    <property type="term" value="P:DNA-templated DNA replication"/>
    <property type="evidence" value="ECO:0007669"/>
    <property type="project" value="TreeGrafter"/>
</dbReference>
<dbReference type="GO" id="GO:0008047">
    <property type="term" value="F:enzyme activator activity"/>
    <property type="evidence" value="ECO:0007669"/>
    <property type="project" value="TreeGrafter"/>
</dbReference>
<evidence type="ECO:0000256" key="2">
    <source>
        <dbReference type="ARBA" id="ARBA00022840"/>
    </source>
</evidence>
<dbReference type="Pfam" id="PF12002">
    <property type="entry name" value="MgsA_C"/>
    <property type="match status" value="1"/>
</dbReference>
<feature type="domain" description="MgsA AAA+ ATPase C-terminal" evidence="3">
    <location>
        <begin position="225"/>
        <end position="334"/>
    </location>
</feature>
<dbReference type="Pfam" id="PF16193">
    <property type="entry name" value="AAA_assoc_2"/>
    <property type="match status" value="1"/>
</dbReference>
<dbReference type="InterPro" id="IPR032423">
    <property type="entry name" value="AAA_assoc_2"/>
</dbReference>
<evidence type="ECO:0000259" key="4">
    <source>
        <dbReference type="Pfam" id="PF16193"/>
    </source>
</evidence>
<keyword evidence="2" id="KW-0067">ATP-binding</keyword>
<dbReference type="CDD" id="cd18139">
    <property type="entry name" value="HLD_clamp_RarA"/>
    <property type="match status" value="1"/>
</dbReference>
<feature type="non-terminal residue" evidence="5">
    <location>
        <position position="334"/>
    </location>
</feature>
<sequence length="334" mass="37082">MNSQPLADLIRPQSLDDFIGQPHLVGPNGPIRKMIDNKQIFSMVFWGPNSPNSPNFPNLPNLPNHPKILFLDEIHRFNKAQQDYLLPFVERGILTLIGATTENPSFEVISPLLSRCRTYVFNELSEKDLTEIISRGLTTVKLSLTKDAEETLAGYANGDGRTALNIIDLAGKLSLRGRAQRGRGNLIIDKTQLLQIIQDKLLRYDTAGEEHYNTISAFIKSMRASNVNAALYYLARMVEAGEDPLFIARRMVIFASEDIGMAQPTALVVANEIFRACETIGYPECAINLAHGVVYLASAKKNRSSYNAYFAALGDVKQHGNLPIPLNLRNAPTK</sequence>
<keyword evidence="1" id="KW-0547">Nucleotide-binding</keyword>
<dbReference type="Gene3D" id="1.10.8.60">
    <property type="match status" value="1"/>
</dbReference>
<dbReference type="InterPro" id="IPR021886">
    <property type="entry name" value="MgsA_C"/>
</dbReference>
<dbReference type="InterPro" id="IPR008921">
    <property type="entry name" value="DNA_pol3_clamp-load_cplx_C"/>
</dbReference>
<dbReference type="PATRIC" id="fig|1618564.3.peg.909"/>
<evidence type="ECO:0000259" key="3">
    <source>
        <dbReference type="Pfam" id="PF12002"/>
    </source>
</evidence>
<accession>A0A0G1J2E6</accession>
<dbReference type="EMBL" id="LCIY01000044">
    <property type="protein sequence ID" value="KKT65503.1"/>
    <property type="molecule type" value="Genomic_DNA"/>
</dbReference>
<dbReference type="FunFam" id="1.20.272.10:FF:000001">
    <property type="entry name" value="Putative AAA family ATPase"/>
    <property type="match status" value="1"/>
</dbReference>
<proteinExistence type="predicted"/>
<dbReference type="GO" id="GO:0003677">
    <property type="term" value="F:DNA binding"/>
    <property type="evidence" value="ECO:0007669"/>
    <property type="project" value="InterPro"/>
</dbReference>
<feature type="domain" description="AAA C-terminal" evidence="4">
    <location>
        <begin position="141"/>
        <end position="223"/>
    </location>
</feature>
<evidence type="ECO:0000313" key="6">
    <source>
        <dbReference type="Proteomes" id="UP000034826"/>
    </source>
</evidence>
<dbReference type="InterPro" id="IPR027417">
    <property type="entry name" value="P-loop_NTPase"/>
</dbReference>
<dbReference type="AlphaFoldDB" id="A0A0G1J2E6"/>
<comment type="caution">
    <text evidence="5">The sequence shown here is derived from an EMBL/GenBank/DDBJ whole genome shotgun (WGS) entry which is preliminary data.</text>
</comment>
<organism evidence="5 6">
    <name type="scientific">Candidatus Woesebacteria bacterium GW2011_GWA2_44_33</name>
    <dbReference type="NCBI Taxonomy" id="1618564"/>
    <lineage>
        <taxon>Bacteria</taxon>
        <taxon>Candidatus Woeseibacteriota</taxon>
    </lineage>
</organism>
<dbReference type="SUPFAM" id="SSF52540">
    <property type="entry name" value="P-loop containing nucleoside triphosphate hydrolases"/>
    <property type="match status" value="1"/>
</dbReference>
<dbReference type="PANTHER" id="PTHR13779">
    <property type="entry name" value="WERNER HELICASE-INTERACTING PROTEIN 1 FAMILY MEMBER"/>
    <property type="match status" value="1"/>
</dbReference>
<evidence type="ECO:0000313" key="5">
    <source>
        <dbReference type="EMBL" id="KKT65503.1"/>
    </source>
</evidence>
<dbReference type="GO" id="GO:0005524">
    <property type="term" value="F:ATP binding"/>
    <property type="evidence" value="ECO:0007669"/>
    <property type="project" value="UniProtKB-KW"/>
</dbReference>
<dbReference type="Proteomes" id="UP000034826">
    <property type="component" value="Unassembled WGS sequence"/>
</dbReference>
<evidence type="ECO:0000256" key="1">
    <source>
        <dbReference type="ARBA" id="ARBA00022741"/>
    </source>
</evidence>
<dbReference type="SUPFAM" id="SSF48019">
    <property type="entry name" value="post-AAA+ oligomerization domain-like"/>
    <property type="match status" value="1"/>
</dbReference>
<reference evidence="5 6" key="1">
    <citation type="journal article" date="2015" name="Nature">
        <title>rRNA introns, odd ribosomes, and small enigmatic genomes across a large radiation of phyla.</title>
        <authorList>
            <person name="Brown C.T."/>
            <person name="Hug L.A."/>
            <person name="Thomas B.C."/>
            <person name="Sharon I."/>
            <person name="Castelle C.J."/>
            <person name="Singh A."/>
            <person name="Wilkins M.J."/>
            <person name="Williams K.H."/>
            <person name="Banfield J.F."/>
        </authorList>
    </citation>
    <scope>NUCLEOTIDE SEQUENCE [LARGE SCALE GENOMIC DNA]</scope>
</reference>
<gene>
    <name evidence="5" type="ORF">UW60_C0044G0017</name>
</gene>
<dbReference type="Gene3D" id="1.10.3710.10">
    <property type="entry name" value="DNA polymerase III clamp loader subunits, C-terminal domain"/>
    <property type="match status" value="1"/>
</dbReference>
<protein>
    <submittedName>
        <fullName evidence="5">AAA ATPase central domain protein</fullName>
    </submittedName>
</protein>
<name>A0A0G1J2E6_9BACT</name>
<dbReference type="InterPro" id="IPR051314">
    <property type="entry name" value="AAA_ATPase_RarA/MGS1/WRNIP1"/>
</dbReference>
<dbReference type="PANTHER" id="PTHR13779:SF7">
    <property type="entry name" value="ATPASE WRNIP1"/>
    <property type="match status" value="1"/>
</dbReference>
<dbReference type="GO" id="GO:0000731">
    <property type="term" value="P:DNA synthesis involved in DNA repair"/>
    <property type="evidence" value="ECO:0007669"/>
    <property type="project" value="TreeGrafter"/>
</dbReference>
<dbReference type="Gene3D" id="3.40.50.300">
    <property type="entry name" value="P-loop containing nucleotide triphosphate hydrolases"/>
    <property type="match status" value="1"/>
</dbReference>